<dbReference type="InterPro" id="IPR050155">
    <property type="entry name" value="HAD-like_hydrolase_sf"/>
</dbReference>
<dbReference type="SFLD" id="SFLDS00003">
    <property type="entry name" value="Haloacid_Dehalogenase"/>
    <property type="match status" value="1"/>
</dbReference>
<keyword evidence="1" id="KW-1133">Transmembrane helix</keyword>
<dbReference type="PANTHER" id="PTHR43434">
    <property type="entry name" value="PHOSPHOGLYCOLATE PHOSPHATASE"/>
    <property type="match status" value="1"/>
</dbReference>
<evidence type="ECO:0000313" key="2">
    <source>
        <dbReference type="EMBL" id="MPM57626.1"/>
    </source>
</evidence>
<dbReference type="InterPro" id="IPR036412">
    <property type="entry name" value="HAD-like_sf"/>
</dbReference>
<dbReference type="NCBIfam" id="TIGR01549">
    <property type="entry name" value="HAD-SF-IA-v1"/>
    <property type="match status" value="1"/>
</dbReference>
<dbReference type="NCBIfam" id="TIGR01509">
    <property type="entry name" value="HAD-SF-IA-v3"/>
    <property type="match status" value="1"/>
</dbReference>
<dbReference type="InterPro" id="IPR023214">
    <property type="entry name" value="HAD_sf"/>
</dbReference>
<dbReference type="GO" id="GO:0005886">
    <property type="term" value="C:plasma membrane"/>
    <property type="evidence" value="ECO:0007669"/>
    <property type="project" value="InterPro"/>
</dbReference>
<dbReference type="EC" id="3.6.1.1" evidence="2"/>
<dbReference type="PANTHER" id="PTHR43434:SF26">
    <property type="entry name" value="PYROPHOSPHATASE PPAX"/>
    <property type="match status" value="1"/>
</dbReference>
<evidence type="ECO:0000256" key="1">
    <source>
        <dbReference type="SAM" id="Phobius"/>
    </source>
</evidence>
<accession>A0A645AXV4</accession>
<dbReference type="Pfam" id="PF01790">
    <property type="entry name" value="LGT"/>
    <property type="match status" value="1"/>
</dbReference>
<dbReference type="PROSITE" id="PS01311">
    <property type="entry name" value="LGT"/>
    <property type="match status" value="1"/>
</dbReference>
<dbReference type="Gene3D" id="3.40.50.1000">
    <property type="entry name" value="HAD superfamily/HAD-like"/>
    <property type="match status" value="1"/>
</dbReference>
<keyword evidence="2" id="KW-0378">Hydrolase</keyword>
<feature type="transmembrane region" description="Helical" evidence="1">
    <location>
        <begin position="54"/>
        <end position="73"/>
    </location>
</feature>
<feature type="transmembrane region" description="Helical" evidence="1">
    <location>
        <begin position="85"/>
        <end position="102"/>
    </location>
</feature>
<comment type="caution">
    <text evidence="2">The sequence shown here is derived from an EMBL/GenBank/DDBJ whole genome shotgun (WGS) entry which is preliminary data.</text>
</comment>
<gene>
    <name evidence="2" type="primary">ppaX_12</name>
    <name evidence="2" type="ORF">SDC9_104449</name>
</gene>
<dbReference type="Gene3D" id="1.10.150.240">
    <property type="entry name" value="Putative phosphatase, domain 2"/>
    <property type="match status" value="1"/>
</dbReference>
<dbReference type="GO" id="GO:0008961">
    <property type="term" value="F:phosphatidylglycerol-prolipoprotein diacylglyceryl transferase activity"/>
    <property type="evidence" value="ECO:0007669"/>
    <property type="project" value="InterPro"/>
</dbReference>
<dbReference type="InterPro" id="IPR041492">
    <property type="entry name" value="HAD_2"/>
</dbReference>
<sequence length="361" mass="41612">MIFPNMLLAQAIGRWGNFVNQEAYGRIVRESFYNGWPAFIKETMYINGNFQEPTFLYESVGNIIGFILIVFIYKKISKPKRGDMVYAYLMWYGAVRLIVEQFRSDSLMFMGFKMAQITSVVFFIIGMSGMLGLFRKLFVKKPIILFDFDGTLADTEQVIMATFQKMFAKYLPDYQMTEEDRIAVLGPTLKETFEKYHFPGNFEDFVKEYREINFAMHEEYVKPMAHAEELLSALKKENYRIGIVSNKFADAIRLGLKVTKLESYIDLIIGLEEVSDPKPDPEGIRKACIRLKGSYDNCIYVGDNFNDIQAGINAGVYTIGFNEDETRKANMMKAHPNTVVAELTDILTVLKEDHSWTKDMN</sequence>
<dbReference type="GO" id="GO:0004427">
    <property type="term" value="F:inorganic diphosphate phosphatase activity"/>
    <property type="evidence" value="ECO:0007669"/>
    <property type="project" value="UniProtKB-EC"/>
</dbReference>
<dbReference type="GO" id="GO:0042158">
    <property type="term" value="P:lipoprotein biosynthetic process"/>
    <property type="evidence" value="ECO:0007669"/>
    <property type="project" value="InterPro"/>
</dbReference>
<dbReference type="SUPFAM" id="SSF56784">
    <property type="entry name" value="HAD-like"/>
    <property type="match status" value="1"/>
</dbReference>
<name>A0A645AXV4_9ZZZZ</name>
<dbReference type="Pfam" id="PF13419">
    <property type="entry name" value="HAD_2"/>
    <property type="match status" value="1"/>
</dbReference>
<dbReference type="GO" id="GO:0005829">
    <property type="term" value="C:cytosol"/>
    <property type="evidence" value="ECO:0007669"/>
    <property type="project" value="TreeGrafter"/>
</dbReference>
<dbReference type="PRINTS" id="PR00413">
    <property type="entry name" value="HADHALOGNASE"/>
</dbReference>
<organism evidence="2">
    <name type="scientific">bioreactor metagenome</name>
    <dbReference type="NCBI Taxonomy" id="1076179"/>
    <lineage>
        <taxon>unclassified sequences</taxon>
        <taxon>metagenomes</taxon>
        <taxon>ecological metagenomes</taxon>
    </lineage>
</organism>
<dbReference type="GO" id="GO:0008967">
    <property type="term" value="F:phosphoglycolate phosphatase activity"/>
    <property type="evidence" value="ECO:0007669"/>
    <property type="project" value="TreeGrafter"/>
</dbReference>
<dbReference type="SFLD" id="SFLDG01135">
    <property type="entry name" value="C1.5.6:_HAD__Beta-PGM__Phospha"/>
    <property type="match status" value="1"/>
</dbReference>
<dbReference type="InterPro" id="IPR023198">
    <property type="entry name" value="PGP-like_dom2"/>
</dbReference>
<dbReference type="InterPro" id="IPR001640">
    <property type="entry name" value="Lgt"/>
</dbReference>
<dbReference type="AlphaFoldDB" id="A0A645AXV4"/>
<dbReference type="GO" id="GO:0006281">
    <property type="term" value="P:DNA repair"/>
    <property type="evidence" value="ECO:0007669"/>
    <property type="project" value="TreeGrafter"/>
</dbReference>
<keyword evidence="1" id="KW-0812">Transmembrane</keyword>
<dbReference type="EMBL" id="VSSQ01016366">
    <property type="protein sequence ID" value="MPM57626.1"/>
    <property type="molecule type" value="Genomic_DNA"/>
</dbReference>
<dbReference type="SFLD" id="SFLDG01129">
    <property type="entry name" value="C1.5:_HAD__Beta-PGM__Phosphata"/>
    <property type="match status" value="1"/>
</dbReference>
<dbReference type="InterPro" id="IPR006439">
    <property type="entry name" value="HAD-SF_hydro_IA"/>
</dbReference>
<keyword evidence="1" id="KW-0472">Membrane</keyword>
<reference evidence="2" key="1">
    <citation type="submission" date="2019-08" db="EMBL/GenBank/DDBJ databases">
        <authorList>
            <person name="Kucharzyk K."/>
            <person name="Murdoch R.W."/>
            <person name="Higgins S."/>
            <person name="Loffler F."/>
        </authorList>
    </citation>
    <scope>NUCLEOTIDE SEQUENCE</scope>
</reference>
<feature type="transmembrane region" description="Helical" evidence="1">
    <location>
        <begin position="114"/>
        <end position="134"/>
    </location>
</feature>
<protein>
    <submittedName>
        <fullName evidence="2">Pyrophosphatase PpaX</fullName>
        <ecNumber evidence="2">3.6.1.1</ecNumber>
    </submittedName>
</protein>
<proteinExistence type="predicted"/>